<feature type="signal peptide" evidence="6">
    <location>
        <begin position="1"/>
        <end position="31"/>
    </location>
</feature>
<gene>
    <name evidence="7" type="ORF">BV898_09612</name>
</gene>
<keyword evidence="2 5" id="KW-0812">Transmembrane</keyword>
<organism evidence="7 8">
    <name type="scientific">Hypsibius exemplaris</name>
    <name type="common">Freshwater tardigrade</name>
    <dbReference type="NCBI Taxonomy" id="2072580"/>
    <lineage>
        <taxon>Eukaryota</taxon>
        <taxon>Metazoa</taxon>
        <taxon>Ecdysozoa</taxon>
        <taxon>Tardigrada</taxon>
        <taxon>Eutardigrada</taxon>
        <taxon>Parachela</taxon>
        <taxon>Hypsibioidea</taxon>
        <taxon>Hypsibiidae</taxon>
        <taxon>Hypsibius</taxon>
    </lineage>
</organism>
<dbReference type="EMBL" id="MTYJ01000076">
    <property type="protein sequence ID" value="OQV16304.1"/>
    <property type="molecule type" value="Genomic_DNA"/>
</dbReference>
<keyword evidence="4 5" id="KW-0472">Membrane</keyword>
<name>A0A1W0WM74_HYPEX</name>
<keyword evidence="6" id="KW-0732">Signal</keyword>
<feature type="transmembrane region" description="Helical" evidence="5">
    <location>
        <begin position="175"/>
        <end position="196"/>
    </location>
</feature>
<dbReference type="Gene3D" id="1.20.140.150">
    <property type="match status" value="1"/>
</dbReference>
<feature type="transmembrane region" description="Helical" evidence="5">
    <location>
        <begin position="101"/>
        <end position="122"/>
    </location>
</feature>
<evidence type="ECO:0000256" key="2">
    <source>
        <dbReference type="ARBA" id="ARBA00022692"/>
    </source>
</evidence>
<keyword evidence="8" id="KW-1185">Reference proteome</keyword>
<feature type="chain" id="PRO_5012506523" evidence="6">
    <location>
        <begin position="32"/>
        <end position="243"/>
    </location>
</feature>
<accession>A0A1W0WM74</accession>
<keyword evidence="3 5" id="KW-1133">Transmembrane helix</keyword>
<feature type="transmembrane region" description="Helical" evidence="5">
    <location>
        <begin position="134"/>
        <end position="155"/>
    </location>
</feature>
<evidence type="ECO:0000313" key="8">
    <source>
        <dbReference type="Proteomes" id="UP000192578"/>
    </source>
</evidence>
<reference evidence="8" key="1">
    <citation type="submission" date="2017-01" db="EMBL/GenBank/DDBJ databases">
        <title>Comparative genomics of anhydrobiosis in the tardigrade Hypsibius dujardini.</title>
        <authorList>
            <person name="Yoshida Y."/>
            <person name="Koutsovoulos G."/>
            <person name="Laetsch D."/>
            <person name="Stevens L."/>
            <person name="Kumar S."/>
            <person name="Horikawa D."/>
            <person name="Ishino K."/>
            <person name="Komine S."/>
            <person name="Tomita M."/>
            <person name="Blaxter M."/>
            <person name="Arakawa K."/>
        </authorList>
    </citation>
    <scope>NUCLEOTIDE SEQUENCE [LARGE SCALE GENOMIC DNA]</scope>
    <source>
        <strain evidence="8">Z151</strain>
    </source>
</reference>
<dbReference type="InterPro" id="IPR004031">
    <property type="entry name" value="PMP22/EMP/MP20/Claudin"/>
</dbReference>
<evidence type="ECO:0000256" key="3">
    <source>
        <dbReference type="ARBA" id="ARBA00022989"/>
    </source>
</evidence>
<evidence type="ECO:0000256" key="1">
    <source>
        <dbReference type="ARBA" id="ARBA00004141"/>
    </source>
</evidence>
<proteinExistence type="predicted"/>
<evidence type="ECO:0000256" key="5">
    <source>
        <dbReference type="SAM" id="Phobius"/>
    </source>
</evidence>
<evidence type="ECO:0000256" key="6">
    <source>
        <dbReference type="SAM" id="SignalP"/>
    </source>
</evidence>
<protein>
    <submittedName>
        <fullName evidence="7">Uncharacterized protein</fullName>
    </submittedName>
</protein>
<dbReference type="AlphaFoldDB" id="A0A1W0WM74"/>
<dbReference type="GO" id="GO:0016020">
    <property type="term" value="C:membrane"/>
    <property type="evidence" value="ECO:0007669"/>
    <property type="project" value="UniProtKB-SubCell"/>
</dbReference>
<comment type="subcellular location">
    <subcellularLocation>
        <location evidence="1">Membrane</location>
        <topology evidence="1">Multi-pass membrane protein</topology>
    </subcellularLocation>
</comment>
<dbReference type="OrthoDB" id="10062378at2759"/>
<evidence type="ECO:0000256" key="4">
    <source>
        <dbReference type="ARBA" id="ARBA00023136"/>
    </source>
</evidence>
<dbReference type="PANTHER" id="PTHR21284">
    <property type="entry name" value="EG:80H7.2 PROTEIN"/>
    <property type="match status" value="1"/>
</dbReference>
<comment type="caution">
    <text evidence="7">The sequence shown here is derived from an EMBL/GenBank/DDBJ whole genome shotgun (WGS) entry which is preliminary data.</text>
</comment>
<sequence length="243" mass="27734">MQGTAVPKRRSTTLCIATGLSLSAALLEAVALSTPCWIEADRRIYNNKFDKLGLLVFCFRSFTDPKRRYPQYFVSCRWFFDFEWKYMYDVLAPPFFRSVQIAFGIGFILLLGSLGQIVLLWLRSIPTKHETSLLFILSFTHAATAFWFFLAFTIFGARSSDPSWLPGWQNNYLSWSFGLSVVGGIQLFISSVLYFVEAKRHLERAIATTEEQLMASIVVPPTTVPLPPRKILRQSHDVQQSLV</sequence>
<dbReference type="Proteomes" id="UP000192578">
    <property type="component" value="Unassembled WGS sequence"/>
</dbReference>
<dbReference type="Pfam" id="PF13903">
    <property type="entry name" value="Claudin_2"/>
    <property type="match status" value="1"/>
</dbReference>
<dbReference type="PANTHER" id="PTHR21284:SF6">
    <property type="entry name" value="SINUOUS"/>
    <property type="match status" value="1"/>
</dbReference>
<evidence type="ECO:0000313" key="7">
    <source>
        <dbReference type="EMBL" id="OQV16304.1"/>
    </source>
</evidence>